<evidence type="ECO:0000259" key="4">
    <source>
        <dbReference type="PROSITE" id="PS51864"/>
    </source>
</evidence>
<dbReference type="GO" id="GO:0004222">
    <property type="term" value="F:metalloendopeptidase activity"/>
    <property type="evidence" value="ECO:0007669"/>
    <property type="project" value="UniProtKB-UniRule"/>
</dbReference>
<dbReference type="InterPro" id="IPR024079">
    <property type="entry name" value="MetalloPept_cat_dom_sf"/>
</dbReference>
<accession>A0A8C9YBH1</accession>
<keyword evidence="1 2" id="KW-0482">Metalloprotease</keyword>
<reference evidence="5" key="2">
    <citation type="submission" date="2025-09" db="UniProtKB">
        <authorList>
            <consortium name="Ensembl"/>
        </authorList>
    </citation>
    <scope>IDENTIFICATION</scope>
</reference>
<comment type="cofactor">
    <cofactor evidence="1 2">
        <name>Zn(2+)</name>
        <dbReference type="ChEBI" id="CHEBI:29105"/>
    </cofactor>
    <text evidence="1 2">Binds 1 zinc ion per subunit.</text>
</comment>
<dbReference type="SUPFAM" id="SSF55486">
    <property type="entry name" value="Metalloproteases ('zincins'), catalytic domain"/>
    <property type="match status" value="1"/>
</dbReference>
<dbReference type="OrthoDB" id="291007at2759"/>
<dbReference type="AlphaFoldDB" id="A0A8C9YBH1"/>
<feature type="binding site" evidence="1">
    <location>
        <position position="191"/>
    </location>
    <ligand>
        <name>Zn(2+)</name>
        <dbReference type="ChEBI" id="CHEBI:29105"/>
        <note>catalytic</note>
    </ligand>
</feature>
<name>A0A8C9YBH1_SANLU</name>
<comment type="caution">
    <text evidence="1">Lacks conserved residue(s) required for the propagation of feature annotation.</text>
</comment>
<gene>
    <name evidence="5" type="primary">LOC116060343</name>
</gene>
<evidence type="ECO:0000313" key="5">
    <source>
        <dbReference type="Ensembl" id="ENSSLUP00000022972.1"/>
    </source>
</evidence>
<dbReference type="GO" id="GO:0008270">
    <property type="term" value="F:zinc ion binding"/>
    <property type="evidence" value="ECO:0007669"/>
    <property type="project" value="UniProtKB-UniRule"/>
</dbReference>
<dbReference type="GO" id="GO:0006508">
    <property type="term" value="P:proteolysis"/>
    <property type="evidence" value="ECO:0007669"/>
    <property type="project" value="UniProtKB-KW"/>
</dbReference>
<dbReference type="KEGG" id="sluc:116060343"/>
<dbReference type="InterPro" id="IPR006026">
    <property type="entry name" value="Peptidase_Metallo"/>
</dbReference>
<evidence type="ECO:0000256" key="2">
    <source>
        <dbReference type="RuleBase" id="RU361183"/>
    </source>
</evidence>
<keyword evidence="6" id="KW-1185">Reference proteome</keyword>
<protein>
    <recommendedName>
        <fullName evidence="2">Metalloendopeptidase</fullName>
        <ecNumber evidence="2">3.4.24.-</ecNumber>
    </recommendedName>
</protein>
<proteinExistence type="predicted"/>
<dbReference type="GeneID" id="116060343"/>
<feature type="binding site" evidence="1">
    <location>
        <position position="195"/>
    </location>
    <ligand>
        <name>Zn(2+)</name>
        <dbReference type="ChEBI" id="CHEBI:29105"/>
        <note>catalytic</note>
    </ligand>
</feature>
<dbReference type="InterPro" id="IPR034035">
    <property type="entry name" value="Astacin-like_dom"/>
</dbReference>
<dbReference type="PROSITE" id="PS51864">
    <property type="entry name" value="ASTACIN"/>
    <property type="match status" value="1"/>
</dbReference>
<feature type="chain" id="PRO_5034019559" description="Metalloendopeptidase" evidence="3">
    <location>
        <begin position="16"/>
        <end position="295"/>
    </location>
</feature>
<sequence length="295" mass="32255">MWLLIFVCVMTVVGGVPIHPTQEATSHAPDNGTVTSMLGVSKPSTTEALKVSVVPSNNTHVTTGSPATGVVTVVLGPQRHGAETLEELQGDMAVNEGDMLMSDDRNAVESIWPDAIVPYTISNELAQQESNILNAFKMISDVTCIRFIQCTTESNSLLITSGSGCSSYVGCQGGVQTLYYGKSCSLGNLCHEIIHALGLHHEHTREDRDQYISVQWQSIIPGRENNFMVKNGDTQNLPYDPESIMHYGQYFFSVDGSPTVLSRQKEVVIGQRTHLSNLDILKLNKLYGCEKGKHE</sequence>
<evidence type="ECO:0000313" key="6">
    <source>
        <dbReference type="Proteomes" id="UP000694568"/>
    </source>
</evidence>
<dbReference type="SMART" id="SM00235">
    <property type="entry name" value="ZnMc"/>
    <property type="match status" value="1"/>
</dbReference>
<feature type="binding site" evidence="1">
    <location>
        <position position="201"/>
    </location>
    <ligand>
        <name>Zn(2+)</name>
        <dbReference type="ChEBI" id="CHEBI:29105"/>
        <note>catalytic</note>
    </ligand>
</feature>
<dbReference type="EC" id="3.4.24.-" evidence="2"/>
<keyword evidence="1 2" id="KW-0645">Protease</keyword>
<dbReference type="RefSeq" id="XP_031169723.1">
    <property type="nucleotide sequence ID" value="XM_031313863.2"/>
</dbReference>
<dbReference type="InterPro" id="IPR001506">
    <property type="entry name" value="Peptidase_M12A"/>
</dbReference>
<dbReference type="PANTHER" id="PTHR10127">
    <property type="entry name" value="DISCOIDIN, CUB, EGF, LAMININ , AND ZINC METALLOPROTEASE DOMAIN CONTAINING"/>
    <property type="match status" value="1"/>
</dbReference>
<dbReference type="Proteomes" id="UP000694568">
    <property type="component" value="Unplaced"/>
</dbReference>
<keyword evidence="1 2" id="KW-0378">Hydrolase</keyword>
<feature type="domain" description="Peptidase M12A" evidence="4">
    <location>
        <begin position="106"/>
        <end position="290"/>
    </location>
</feature>
<evidence type="ECO:0000256" key="3">
    <source>
        <dbReference type="SAM" id="SignalP"/>
    </source>
</evidence>
<reference evidence="5" key="1">
    <citation type="submission" date="2025-08" db="UniProtKB">
        <authorList>
            <consortium name="Ensembl"/>
        </authorList>
    </citation>
    <scope>IDENTIFICATION</scope>
</reference>
<organism evidence="5 6">
    <name type="scientific">Sander lucioperca</name>
    <name type="common">Pike-perch</name>
    <name type="synonym">Perca lucioperca</name>
    <dbReference type="NCBI Taxonomy" id="283035"/>
    <lineage>
        <taxon>Eukaryota</taxon>
        <taxon>Metazoa</taxon>
        <taxon>Chordata</taxon>
        <taxon>Craniata</taxon>
        <taxon>Vertebrata</taxon>
        <taxon>Euteleostomi</taxon>
        <taxon>Actinopterygii</taxon>
        <taxon>Neopterygii</taxon>
        <taxon>Teleostei</taxon>
        <taxon>Neoteleostei</taxon>
        <taxon>Acanthomorphata</taxon>
        <taxon>Eupercaria</taxon>
        <taxon>Perciformes</taxon>
        <taxon>Percoidei</taxon>
        <taxon>Percidae</taxon>
        <taxon>Luciopercinae</taxon>
        <taxon>Sander</taxon>
    </lineage>
</organism>
<keyword evidence="1 2" id="KW-0862">Zinc</keyword>
<dbReference type="CDD" id="cd04280">
    <property type="entry name" value="ZnMc_astacin_like"/>
    <property type="match status" value="1"/>
</dbReference>
<dbReference type="Pfam" id="PF01400">
    <property type="entry name" value="Astacin"/>
    <property type="match status" value="1"/>
</dbReference>
<dbReference type="GeneTree" id="ENSGT00940000154856"/>
<dbReference type="PANTHER" id="PTHR10127:SF870">
    <property type="entry name" value="METALLOENDOPEPTIDASE"/>
    <property type="match status" value="1"/>
</dbReference>
<dbReference type="Gene3D" id="3.40.390.10">
    <property type="entry name" value="Collagenase (Catalytic Domain)"/>
    <property type="match status" value="1"/>
</dbReference>
<feature type="signal peptide" evidence="3">
    <location>
        <begin position="1"/>
        <end position="15"/>
    </location>
</feature>
<keyword evidence="3" id="KW-0732">Signal</keyword>
<dbReference type="Ensembl" id="ENSSLUT00000023727.1">
    <property type="protein sequence ID" value="ENSSLUP00000022972.1"/>
    <property type="gene ID" value="ENSSLUG00000010552.1"/>
</dbReference>
<feature type="active site" evidence="1">
    <location>
        <position position="192"/>
    </location>
</feature>
<keyword evidence="1 2" id="KW-0479">Metal-binding</keyword>
<dbReference type="PRINTS" id="PR00480">
    <property type="entry name" value="ASTACIN"/>
</dbReference>
<evidence type="ECO:0000256" key="1">
    <source>
        <dbReference type="PROSITE-ProRule" id="PRU01211"/>
    </source>
</evidence>